<evidence type="ECO:0000313" key="2">
    <source>
        <dbReference type="EMBL" id="CAB4887410.1"/>
    </source>
</evidence>
<protein>
    <submittedName>
        <fullName evidence="2">Unannotated protein</fullName>
    </submittedName>
</protein>
<dbReference type="Gene3D" id="3.40.50.620">
    <property type="entry name" value="HUPs"/>
    <property type="match status" value="2"/>
</dbReference>
<dbReference type="SUPFAM" id="SSF52402">
    <property type="entry name" value="Adenine nucleotide alpha hydrolases-like"/>
    <property type="match status" value="2"/>
</dbReference>
<dbReference type="InterPro" id="IPR006015">
    <property type="entry name" value="Universal_stress_UspA"/>
</dbReference>
<evidence type="ECO:0000259" key="1">
    <source>
        <dbReference type="Pfam" id="PF00582"/>
    </source>
</evidence>
<dbReference type="PANTHER" id="PTHR31964:SF113">
    <property type="entry name" value="USPA DOMAIN-CONTAINING PROTEIN"/>
    <property type="match status" value="1"/>
</dbReference>
<feature type="domain" description="UspA" evidence="1">
    <location>
        <begin position="150"/>
        <end position="286"/>
    </location>
</feature>
<dbReference type="EMBL" id="CAFBMC010000001">
    <property type="protein sequence ID" value="CAB4887410.1"/>
    <property type="molecule type" value="Genomic_DNA"/>
</dbReference>
<gene>
    <name evidence="2" type="ORF">UFOPK3495_00033</name>
</gene>
<dbReference type="InterPro" id="IPR006016">
    <property type="entry name" value="UspA"/>
</dbReference>
<dbReference type="InterPro" id="IPR014729">
    <property type="entry name" value="Rossmann-like_a/b/a_fold"/>
</dbReference>
<dbReference type="AlphaFoldDB" id="A0A6J7F2S2"/>
<accession>A0A6J7F2S2</accession>
<feature type="domain" description="UspA" evidence="1">
    <location>
        <begin position="4"/>
        <end position="140"/>
    </location>
</feature>
<name>A0A6J7F2S2_9ZZZZ</name>
<reference evidence="2" key="1">
    <citation type="submission" date="2020-05" db="EMBL/GenBank/DDBJ databases">
        <authorList>
            <person name="Chiriac C."/>
            <person name="Salcher M."/>
            <person name="Ghai R."/>
            <person name="Kavagutti S V."/>
        </authorList>
    </citation>
    <scope>NUCLEOTIDE SEQUENCE</scope>
</reference>
<organism evidence="2">
    <name type="scientific">freshwater metagenome</name>
    <dbReference type="NCBI Taxonomy" id="449393"/>
    <lineage>
        <taxon>unclassified sequences</taxon>
        <taxon>metagenomes</taxon>
        <taxon>ecological metagenomes</taxon>
    </lineage>
</organism>
<dbReference type="PRINTS" id="PR01438">
    <property type="entry name" value="UNVRSLSTRESS"/>
</dbReference>
<proteinExistence type="predicted"/>
<dbReference type="Pfam" id="PF00582">
    <property type="entry name" value="Usp"/>
    <property type="match status" value="2"/>
</dbReference>
<dbReference type="PANTHER" id="PTHR31964">
    <property type="entry name" value="ADENINE NUCLEOTIDE ALPHA HYDROLASES-LIKE SUPERFAMILY PROTEIN"/>
    <property type="match status" value="1"/>
</dbReference>
<sequence>MWSNRIVVGYDGSDSSLSAATWAAKEAQARGLGLVIINAMAPPVSGGAWGPGMQIGVDTLEKIRESAQAALDDFAATLGVKDVTTQAEIGSPTGLLLAASESAELIVVGSRGHGGFKELLLGSVSQQLVAHADCPVVVVRESSGAAKNAVVVGVDGSKASHAAVDFAFDYASRHKLKVVAVHAWDVPSFDLIVMPNTPVPIEMGDITDSEVRLTAELLAGYEANYPDVTLETRVVRGTAVKAILGTQSDAALIVLGTRGHGSVVGAVLGSVSHGVLHQASIPVVVVTQEAHRDNA</sequence>